<comment type="caution">
    <text evidence="3">The sequence shown here is derived from an EMBL/GenBank/DDBJ whole genome shotgun (WGS) entry which is preliminary data.</text>
</comment>
<evidence type="ECO:0000313" key="4">
    <source>
        <dbReference type="Proteomes" id="UP000305836"/>
    </source>
</evidence>
<dbReference type="AlphaFoldDB" id="A0A4U3LL56"/>
<keyword evidence="1" id="KW-0472">Membrane</keyword>
<feature type="transmembrane region" description="Helical" evidence="1">
    <location>
        <begin position="190"/>
        <end position="211"/>
    </location>
</feature>
<keyword evidence="2" id="KW-0732">Signal</keyword>
<evidence type="ECO:0000256" key="2">
    <source>
        <dbReference type="SAM" id="SignalP"/>
    </source>
</evidence>
<keyword evidence="1" id="KW-0812">Transmembrane</keyword>
<keyword evidence="4" id="KW-1185">Reference proteome</keyword>
<name>A0A4U3LL56_9ACTN</name>
<sequence length="215" mass="22043">MPRFGRLLLGIAVAALAMAGGVLPAAAHPFGDPQTVDIAGDGAVVHLRWKVGGLDDLTLLGVALGVLPRDRVMMDGAVIYQPADAVAMGPSPKLSEYLLRQITVASRGKECAGSVQPAADLAKVGVSIDYTCPAAVGEVSVTVKTLTDLNPAYKTLATGPNGARAVYGDGNDRHDWTLGAVEESHLGRSAAVQLGAVVGAVLLVALGVFGVRRRS</sequence>
<accession>A0A4U3LL56</accession>
<organism evidence="3 4">
    <name type="scientific">Kribbella jiaozuonensis</name>
    <dbReference type="NCBI Taxonomy" id="2575441"/>
    <lineage>
        <taxon>Bacteria</taxon>
        <taxon>Bacillati</taxon>
        <taxon>Actinomycetota</taxon>
        <taxon>Actinomycetes</taxon>
        <taxon>Propionibacteriales</taxon>
        <taxon>Kribbellaceae</taxon>
        <taxon>Kribbella</taxon>
    </lineage>
</organism>
<keyword evidence="1" id="KW-1133">Transmembrane helix</keyword>
<gene>
    <name evidence="3" type="ORF">FDA38_29295</name>
</gene>
<evidence type="ECO:0000256" key="1">
    <source>
        <dbReference type="SAM" id="Phobius"/>
    </source>
</evidence>
<dbReference type="Proteomes" id="UP000305836">
    <property type="component" value="Unassembled WGS sequence"/>
</dbReference>
<evidence type="ECO:0000313" key="3">
    <source>
        <dbReference type="EMBL" id="TKK76478.1"/>
    </source>
</evidence>
<protein>
    <submittedName>
        <fullName evidence="3">Uncharacterized protein</fullName>
    </submittedName>
</protein>
<dbReference type="OrthoDB" id="3373106at2"/>
<feature type="signal peptide" evidence="2">
    <location>
        <begin position="1"/>
        <end position="19"/>
    </location>
</feature>
<reference evidence="3 4" key="1">
    <citation type="submission" date="2019-04" db="EMBL/GenBank/DDBJ databases">
        <title>Kribbella sp. NEAU-THZ 27 nov., a novel actinomycete isolated from soil.</title>
        <authorList>
            <person name="Duan L."/>
        </authorList>
    </citation>
    <scope>NUCLEOTIDE SEQUENCE [LARGE SCALE GENOMIC DNA]</scope>
    <source>
        <strain evidence="4">NEAU-THZ27</strain>
    </source>
</reference>
<feature type="chain" id="PRO_5038597508" evidence="2">
    <location>
        <begin position="20"/>
        <end position="215"/>
    </location>
</feature>
<proteinExistence type="predicted"/>
<dbReference type="RefSeq" id="WP_137257345.1">
    <property type="nucleotide sequence ID" value="NZ_JBHSPQ010000003.1"/>
</dbReference>
<dbReference type="EMBL" id="SZPZ01000004">
    <property type="protein sequence ID" value="TKK76478.1"/>
    <property type="molecule type" value="Genomic_DNA"/>
</dbReference>